<evidence type="ECO:0000256" key="3">
    <source>
        <dbReference type="ARBA" id="ARBA00023163"/>
    </source>
</evidence>
<evidence type="ECO:0000313" key="8">
    <source>
        <dbReference type="Proteomes" id="UP000283895"/>
    </source>
</evidence>
<dbReference type="InterPro" id="IPR007219">
    <property type="entry name" value="XnlR_reg_dom"/>
</dbReference>
<dbReference type="PANTHER" id="PTHR47424">
    <property type="entry name" value="REGULATORY PROTEIN GAL4"/>
    <property type="match status" value="1"/>
</dbReference>
<evidence type="ECO:0000259" key="6">
    <source>
        <dbReference type="Pfam" id="PF04082"/>
    </source>
</evidence>
<dbReference type="GO" id="GO:0000978">
    <property type="term" value="F:RNA polymerase II cis-regulatory region sequence-specific DNA binding"/>
    <property type="evidence" value="ECO:0007669"/>
    <property type="project" value="TreeGrafter"/>
</dbReference>
<proteinExistence type="predicted"/>
<dbReference type="OrthoDB" id="3364175at2759"/>
<evidence type="ECO:0000256" key="1">
    <source>
        <dbReference type="ARBA" id="ARBA00023015"/>
    </source>
</evidence>
<dbReference type="CDD" id="cd12148">
    <property type="entry name" value="fungal_TF_MHR"/>
    <property type="match status" value="1"/>
</dbReference>
<dbReference type="GO" id="GO:0000435">
    <property type="term" value="P:positive regulation of transcription from RNA polymerase II promoter by galactose"/>
    <property type="evidence" value="ECO:0007669"/>
    <property type="project" value="TreeGrafter"/>
</dbReference>
<accession>A0A423VH55</accession>
<gene>
    <name evidence="7" type="ORF">VMCG_09710</name>
</gene>
<evidence type="ECO:0000256" key="5">
    <source>
        <dbReference type="SAM" id="MobiDB-lite"/>
    </source>
</evidence>
<dbReference type="GO" id="GO:0006351">
    <property type="term" value="P:DNA-templated transcription"/>
    <property type="evidence" value="ECO:0007669"/>
    <property type="project" value="InterPro"/>
</dbReference>
<dbReference type="GO" id="GO:0008270">
    <property type="term" value="F:zinc ion binding"/>
    <property type="evidence" value="ECO:0007669"/>
    <property type="project" value="InterPro"/>
</dbReference>
<keyword evidence="4" id="KW-0539">Nucleus</keyword>
<protein>
    <recommendedName>
        <fullName evidence="6">Xylanolytic transcriptional activator regulatory domain-containing protein</fullName>
    </recommendedName>
</protein>
<sequence length="394" mass="43455">MGDRRESIASYFLPMSLHEEESEEGFVVSPDATDGIGSIEFTKEEDSGYYGPSSNIAFTRNIRRALYALLSRPASRQRGSGSKLHRLDIPHRPSLDVSRPTTPQGRRPSRHFIGETVSCDAGLDYLRFPPDEEMDALVSQFFTDTGAIFPFIHRDTFLETYNRVRSINLRQFRRSWLGLLNAVLTMATVTSASWDMSATDRAAKAEIFFARAKALCLDQMLSGASLETVQAMLLMSQYLQGTHPFNATLTIVAIMLCNHTNSTGQSSTYGDHGVPDQAIRGTLEQALACLPLIDKENKMVDKCAKFTNTLHQCLLLLERSDANDGQGKPNGARSLSPAETPRTAPNGMSYPYVPIPIDASHFDLGAMGWDTEGLLSSINNTGFADGFQESDLFC</sequence>
<feature type="region of interest" description="Disordered" evidence="5">
    <location>
        <begin position="323"/>
        <end position="347"/>
    </location>
</feature>
<keyword evidence="1" id="KW-0805">Transcription regulation</keyword>
<evidence type="ECO:0000313" key="7">
    <source>
        <dbReference type="EMBL" id="ROV90350.1"/>
    </source>
</evidence>
<evidence type="ECO:0000256" key="4">
    <source>
        <dbReference type="ARBA" id="ARBA00023242"/>
    </source>
</evidence>
<feature type="region of interest" description="Disordered" evidence="5">
    <location>
        <begin position="74"/>
        <end position="109"/>
    </location>
</feature>
<dbReference type="PANTHER" id="PTHR47424:SF3">
    <property type="entry name" value="REGULATORY PROTEIN GAL4"/>
    <property type="match status" value="1"/>
</dbReference>
<dbReference type="GO" id="GO:0005634">
    <property type="term" value="C:nucleus"/>
    <property type="evidence" value="ECO:0007669"/>
    <property type="project" value="TreeGrafter"/>
</dbReference>
<keyword evidence="3" id="KW-0804">Transcription</keyword>
<dbReference type="InterPro" id="IPR051127">
    <property type="entry name" value="Fungal_SecMet_Regulators"/>
</dbReference>
<feature type="compositionally biased region" description="Basic and acidic residues" evidence="5">
    <location>
        <begin position="85"/>
        <end position="94"/>
    </location>
</feature>
<evidence type="ECO:0000256" key="2">
    <source>
        <dbReference type="ARBA" id="ARBA00023125"/>
    </source>
</evidence>
<keyword evidence="8" id="KW-1185">Reference proteome</keyword>
<dbReference type="EMBL" id="LKEA01000063">
    <property type="protein sequence ID" value="ROV90350.1"/>
    <property type="molecule type" value="Genomic_DNA"/>
</dbReference>
<dbReference type="GO" id="GO:0000981">
    <property type="term" value="F:DNA-binding transcription factor activity, RNA polymerase II-specific"/>
    <property type="evidence" value="ECO:0007669"/>
    <property type="project" value="TreeGrafter"/>
</dbReference>
<dbReference type="Pfam" id="PF04082">
    <property type="entry name" value="Fungal_trans"/>
    <property type="match status" value="1"/>
</dbReference>
<dbReference type="AlphaFoldDB" id="A0A423VH55"/>
<organism evidence="7 8">
    <name type="scientific">Cytospora schulzeri</name>
    <dbReference type="NCBI Taxonomy" id="448051"/>
    <lineage>
        <taxon>Eukaryota</taxon>
        <taxon>Fungi</taxon>
        <taxon>Dikarya</taxon>
        <taxon>Ascomycota</taxon>
        <taxon>Pezizomycotina</taxon>
        <taxon>Sordariomycetes</taxon>
        <taxon>Sordariomycetidae</taxon>
        <taxon>Diaporthales</taxon>
        <taxon>Cytosporaceae</taxon>
        <taxon>Cytospora</taxon>
    </lineage>
</organism>
<dbReference type="Proteomes" id="UP000283895">
    <property type="component" value="Unassembled WGS sequence"/>
</dbReference>
<feature type="domain" description="Xylanolytic transcriptional activator regulatory" evidence="6">
    <location>
        <begin position="139"/>
        <end position="242"/>
    </location>
</feature>
<name>A0A423VH55_9PEZI</name>
<reference evidence="7 8" key="1">
    <citation type="submission" date="2015-09" db="EMBL/GenBank/DDBJ databases">
        <title>Host preference determinants of Valsa canker pathogens revealed by comparative genomics.</title>
        <authorList>
            <person name="Yin Z."/>
            <person name="Huang L."/>
        </authorList>
    </citation>
    <scope>NUCLEOTIDE SEQUENCE [LARGE SCALE GENOMIC DNA]</scope>
    <source>
        <strain evidence="7 8">03-1</strain>
    </source>
</reference>
<keyword evidence="2" id="KW-0238">DNA-binding</keyword>
<comment type="caution">
    <text evidence="7">The sequence shown here is derived from an EMBL/GenBank/DDBJ whole genome shotgun (WGS) entry which is preliminary data.</text>
</comment>